<dbReference type="Gene3D" id="3.40.50.300">
    <property type="entry name" value="P-loop containing nucleotide triphosphate hydrolases"/>
    <property type="match status" value="1"/>
</dbReference>
<dbReference type="InterPro" id="IPR005337">
    <property type="entry name" value="RapZ-like"/>
</dbReference>
<protein>
    <submittedName>
        <fullName evidence="7">Hypothetical ATP-binding protein UPF0042, contains P-loop</fullName>
    </submittedName>
</protein>
<feature type="binding site" evidence="4">
    <location>
        <begin position="11"/>
        <end position="18"/>
    </location>
    <ligand>
        <name>ATP</name>
        <dbReference type="ChEBI" id="CHEBI:30616"/>
    </ligand>
</feature>
<dbReference type="Pfam" id="PF03668">
    <property type="entry name" value="RapZ-like_N"/>
    <property type="match status" value="1"/>
</dbReference>
<dbReference type="PANTHER" id="PTHR30448:SF0">
    <property type="entry name" value="RNASE ADAPTER PROTEIN RAPZ"/>
    <property type="match status" value="1"/>
</dbReference>
<organism evidence="7 8">
    <name type="scientific">Leptospirillum ferriphilum</name>
    <dbReference type="NCBI Taxonomy" id="178606"/>
    <lineage>
        <taxon>Bacteria</taxon>
        <taxon>Pseudomonadati</taxon>
        <taxon>Nitrospirota</taxon>
        <taxon>Nitrospiria</taxon>
        <taxon>Nitrospirales</taxon>
        <taxon>Nitrospiraceae</taxon>
        <taxon>Leptospirillum</taxon>
    </lineage>
</organism>
<dbReference type="AlphaFoldDB" id="A0A094X505"/>
<dbReference type="NCBIfam" id="NF003828">
    <property type="entry name" value="PRK05416.1"/>
    <property type="match status" value="1"/>
</dbReference>
<evidence type="ECO:0000256" key="1">
    <source>
        <dbReference type="ARBA" id="ARBA00022741"/>
    </source>
</evidence>
<dbReference type="InterPro" id="IPR027417">
    <property type="entry name" value="P-loop_NTPase"/>
</dbReference>
<dbReference type="RefSeq" id="WP_036082234.1">
    <property type="nucleotide sequence ID" value="NZ_JBPKCJ010000010.1"/>
</dbReference>
<dbReference type="Proteomes" id="UP000029452">
    <property type="component" value="Unassembled WGS sequence"/>
</dbReference>
<evidence type="ECO:0000313" key="7">
    <source>
        <dbReference type="EMBL" id="KGA93644.1"/>
    </source>
</evidence>
<dbReference type="GO" id="GO:0005525">
    <property type="term" value="F:GTP binding"/>
    <property type="evidence" value="ECO:0007669"/>
    <property type="project" value="UniProtKB-UniRule"/>
</dbReference>
<dbReference type="PATRIC" id="fig|178606.4.peg.1353"/>
<feature type="domain" description="RapZ C-terminal" evidence="6">
    <location>
        <begin position="169"/>
        <end position="287"/>
    </location>
</feature>
<proteinExistence type="inferred from homology"/>
<dbReference type="OrthoDB" id="9784461at2"/>
<dbReference type="PIRSF" id="PIRSF005052">
    <property type="entry name" value="P-loopkin"/>
    <property type="match status" value="1"/>
</dbReference>
<evidence type="ECO:0000313" key="8">
    <source>
        <dbReference type="Proteomes" id="UP000029452"/>
    </source>
</evidence>
<dbReference type="GO" id="GO:0005524">
    <property type="term" value="F:ATP binding"/>
    <property type="evidence" value="ECO:0007669"/>
    <property type="project" value="UniProtKB-UniRule"/>
</dbReference>
<feature type="domain" description="RapZ-like N-terminal" evidence="5">
    <location>
        <begin position="6"/>
        <end position="159"/>
    </location>
</feature>
<dbReference type="HAMAP" id="MF_00636">
    <property type="entry name" value="RapZ_like"/>
    <property type="match status" value="1"/>
</dbReference>
<feature type="binding site" evidence="4">
    <location>
        <begin position="62"/>
        <end position="65"/>
    </location>
    <ligand>
        <name>GTP</name>
        <dbReference type="ChEBI" id="CHEBI:37565"/>
    </ligand>
</feature>
<dbReference type="SUPFAM" id="SSF52540">
    <property type="entry name" value="P-loop containing nucleoside triphosphate hydrolases"/>
    <property type="match status" value="1"/>
</dbReference>
<keyword evidence="1 4" id="KW-0547">Nucleotide-binding</keyword>
<dbReference type="Pfam" id="PF22740">
    <property type="entry name" value="PapZ_C"/>
    <property type="match status" value="1"/>
</dbReference>
<evidence type="ECO:0000256" key="2">
    <source>
        <dbReference type="ARBA" id="ARBA00022840"/>
    </source>
</evidence>
<reference evidence="7 8" key="1">
    <citation type="submission" date="2014-06" db="EMBL/GenBank/DDBJ databases">
        <title>Draft genome sequence of iron oxidizing acidophile Leptospirillum ferriphilum DSM14647.</title>
        <authorList>
            <person name="Cardenas J.P."/>
            <person name="Lazcano M."/>
            <person name="Ossandon F.J."/>
            <person name="Corbett M."/>
            <person name="Holmes D.S."/>
            <person name="Watkin E."/>
        </authorList>
    </citation>
    <scope>NUCLEOTIDE SEQUENCE [LARGE SCALE GENOMIC DNA]</scope>
    <source>
        <strain evidence="7 8">DSM 14647</strain>
    </source>
</reference>
<comment type="caution">
    <text evidence="7">The sequence shown here is derived from an EMBL/GenBank/DDBJ whole genome shotgun (WGS) entry which is preliminary data.</text>
</comment>
<keyword evidence="3 4" id="KW-0342">GTP-binding</keyword>
<name>A0A094X505_9BACT</name>
<evidence type="ECO:0000256" key="4">
    <source>
        <dbReference type="HAMAP-Rule" id="MF_00636"/>
    </source>
</evidence>
<evidence type="ECO:0000259" key="5">
    <source>
        <dbReference type="Pfam" id="PF03668"/>
    </source>
</evidence>
<keyword evidence="2 4" id="KW-0067">ATP-binding</keyword>
<dbReference type="EMBL" id="JPGK01000005">
    <property type="protein sequence ID" value="KGA93644.1"/>
    <property type="molecule type" value="Genomic_DNA"/>
</dbReference>
<accession>A0A094X505</accession>
<dbReference type="InterPro" id="IPR053930">
    <property type="entry name" value="RapZ-like_N"/>
</dbReference>
<gene>
    <name evidence="7" type="ORF">LptCag_1354</name>
</gene>
<dbReference type="PANTHER" id="PTHR30448">
    <property type="entry name" value="RNASE ADAPTER PROTEIN RAPZ"/>
    <property type="match status" value="1"/>
</dbReference>
<dbReference type="InterPro" id="IPR053931">
    <property type="entry name" value="RapZ_C"/>
</dbReference>
<evidence type="ECO:0000259" key="6">
    <source>
        <dbReference type="Pfam" id="PF22740"/>
    </source>
</evidence>
<evidence type="ECO:0000256" key="3">
    <source>
        <dbReference type="ARBA" id="ARBA00023134"/>
    </source>
</evidence>
<sequence length="288" mass="33079">MARTRILFISGLSGAGKSHAIRALEDLGYFCVDNLPPPLLPTFSDLVTHHVPEMSHVAIGVDIREREFLDLFLRFFDEFRLEHANVELVFLDADDNELVRRFSETRRPHPLLRGEGTPVIEAIREEREKLSKLRERADRIVATTDLKVSELKSILKKYYGKGEKEEQFKLFLMSFGFKYGLPIDCDLVLDVRFLPNPNYVPDLKPLTGLDKPVRDMVSSQGGEGFVRQTEEYLSYLLPQYVEEGRSFLTLGIGCTGGRHRSVAITEILKHKFVSRGYEIRVIHRDIEK</sequence>